<dbReference type="PROSITE" id="PS51103">
    <property type="entry name" value="PTS_EIIC_TYPE_1"/>
    <property type="match status" value="1"/>
</dbReference>
<evidence type="ECO:0000256" key="11">
    <source>
        <dbReference type="SAM" id="Phobius"/>
    </source>
</evidence>
<dbReference type="Pfam" id="PF02378">
    <property type="entry name" value="PTS_EIIC"/>
    <property type="match status" value="1"/>
</dbReference>
<feature type="domain" description="PTS EIIA type-1" evidence="12">
    <location>
        <begin position="713"/>
        <end position="817"/>
    </location>
</feature>
<dbReference type="InterPro" id="IPR001127">
    <property type="entry name" value="PTS_EIIA_1_perm"/>
</dbReference>
<keyword evidence="5" id="KW-0808">Transferase</keyword>
<keyword evidence="3" id="KW-1003">Cell membrane</keyword>
<feature type="transmembrane region" description="Helical" evidence="11">
    <location>
        <begin position="550"/>
        <end position="569"/>
    </location>
</feature>
<evidence type="ECO:0000256" key="6">
    <source>
        <dbReference type="ARBA" id="ARBA00022683"/>
    </source>
</evidence>
<evidence type="ECO:0000259" key="14">
    <source>
        <dbReference type="PROSITE" id="PS51372"/>
    </source>
</evidence>
<dbReference type="PROSITE" id="PS00371">
    <property type="entry name" value="PTS_EIIA_TYPE_1_HIS"/>
    <property type="match status" value="1"/>
</dbReference>
<feature type="region of interest" description="Disordered" evidence="10">
    <location>
        <begin position="626"/>
        <end position="717"/>
    </location>
</feature>
<dbReference type="NCBIfam" id="TIGR00830">
    <property type="entry name" value="PTBA"/>
    <property type="match status" value="1"/>
</dbReference>
<evidence type="ECO:0000256" key="3">
    <source>
        <dbReference type="ARBA" id="ARBA00022475"/>
    </source>
</evidence>
<dbReference type="GO" id="GO:0008982">
    <property type="term" value="F:protein-N(PI)-phosphohistidine-sugar phosphotransferase activity"/>
    <property type="evidence" value="ECO:0007669"/>
    <property type="project" value="InterPro"/>
</dbReference>
<proteinExistence type="predicted"/>
<dbReference type="InterPro" id="IPR004341">
    <property type="entry name" value="CAT_RNA-bd_dom"/>
</dbReference>
<gene>
    <name evidence="15" type="ORF">LUZ63_022262</name>
</gene>
<dbReference type="InterPro" id="IPR036650">
    <property type="entry name" value="CAT_RNA-bd_dom_sf"/>
</dbReference>
<feature type="domain" description="PRD" evidence="14">
    <location>
        <begin position="152"/>
        <end position="262"/>
    </location>
</feature>
<dbReference type="PROSITE" id="PS51093">
    <property type="entry name" value="PTS_EIIA_TYPE_1"/>
    <property type="match status" value="1"/>
</dbReference>
<dbReference type="GO" id="GO:0003723">
    <property type="term" value="F:RNA binding"/>
    <property type="evidence" value="ECO:0007669"/>
    <property type="project" value="InterPro"/>
</dbReference>
<dbReference type="GO" id="GO:0009401">
    <property type="term" value="P:phosphoenolpyruvate-dependent sugar phosphotransferase system"/>
    <property type="evidence" value="ECO:0007669"/>
    <property type="project" value="UniProtKB-KW"/>
</dbReference>
<keyword evidence="8 11" id="KW-1133">Transmembrane helix</keyword>
<protein>
    <submittedName>
        <fullName evidence="15">Uncharacterized protein</fullName>
    </submittedName>
</protein>
<dbReference type="Pfam" id="PF03123">
    <property type="entry name" value="CAT_RBD"/>
    <property type="match status" value="1"/>
</dbReference>
<feature type="transmembrane region" description="Helical" evidence="11">
    <location>
        <begin position="524"/>
        <end position="544"/>
    </location>
</feature>
<feature type="transmembrane region" description="Helical" evidence="11">
    <location>
        <begin position="375"/>
        <end position="395"/>
    </location>
</feature>
<feature type="transmembrane region" description="Helical" evidence="11">
    <location>
        <begin position="474"/>
        <end position="492"/>
    </location>
</feature>
<evidence type="ECO:0000256" key="4">
    <source>
        <dbReference type="ARBA" id="ARBA00022597"/>
    </source>
</evidence>
<evidence type="ECO:0000256" key="9">
    <source>
        <dbReference type="ARBA" id="ARBA00023136"/>
    </source>
</evidence>
<name>A0A9P9Z542_9POAL</name>
<dbReference type="Gene3D" id="2.30.24.10">
    <property type="entry name" value="CAT RNA-binding domain"/>
    <property type="match status" value="1"/>
</dbReference>
<dbReference type="SMART" id="SM01061">
    <property type="entry name" value="CAT_RBD"/>
    <property type="match status" value="1"/>
</dbReference>
<evidence type="ECO:0000256" key="10">
    <source>
        <dbReference type="SAM" id="MobiDB-lite"/>
    </source>
</evidence>
<feature type="compositionally biased region" description="Basic residues" evidence="10">
    <location>
        <begin position="649"/>
        <end position="695"/>
    </location>
</feature>
<feature type="transmembrane region" description="Helical" evidence="11">
    <location>
        <begin position="430"/>
        <end position="454"/>
    </location>
</feature>
<dbReference type="SUPFAM" id="SSF51261">
    <property type="entry name" value="Duplicated hybrid motif"/>
    <property type="match status" value="1"/>
</dbReference>
<dbReference type="GO" id="GO:0015771">
    <property type="term" value="P:trehalose transport"/>
    <property type="evidence" value="ECO:0007669"/>
    <property type="project" value="TreeGrafter"/>
</dbReference>
<evidence type="ECO:0000256" key="1">
    <source>
        <dbReference type="ARBA" id="ARBA00004651"/>
    </source>
</evidence>
<dbReference type="SUPFAM" id="SSF63520">
    <property type="entry name" value="PTS-regulatory domain, PRD"/>
    <property type="match status" value="1"/>
</dbReference>
<dbReference type="AlphaFoldDB" id="A0A9P9Z542"/>
<feature type="compositionally biased region" description="Low complexity" evidence="10">
    <location>
        <begin position="626"/>
        <end position="648"/>
    </location>
</feature>
<dbReference type="GO" id="GO:0006355">
    <property type="term" value="P:regulation of DNA-templated transcription"/>
    <property type="evidence" value="ECO:0007669"/>
    <property type="project" value="InterPro"/>
</dbReference>
<evidence type="ECO:0000256" key="2">
    <source>
        <dbReference type="ARBA" id="ARBA00022448"/>
    </source>
</evidence>
<dbReference type="SUPFAM" id="SSF50151">
    <property type="entry name" value="SacY-like RNA-binding domain"/>
    <property type="match status" value="1"/>
</dbReference>
<dbReference type="PANTHER" id="PTHR30175:SF1">
    <property type="entry name" value="PTS SYSTEM ARBUTIN-, CELLOBIOSE-, AND SALICIN-SPECIFIC EIIBC COMPONENT-RELATED"/>
    <property type="match status" value="1"/>
</dbReference>
<dbReference type="OrthoDB" id="5600062at2759"/>
<dbReference type="PANTHER" id="PTHR30175">
    <property type="entry name" value="PHOSPHOTRANSFERASE SYSTEM TRANSPORT PROTEIN"/>
    <property type="match status" value="1"/>
</dbReference>
<dbReference type="EMBL" id="JAMQYH010000604">
    <property type="protein sequence ID" value="KAJ1682524.1"/>
    <property type="molecule type" value="Genomic_DNA"/>
</dbReference>
<dbReference type="Gene3D" id="3.30.1360.60">
    <property type="entry name" value="Glucose permease domain IIB"/>
    <property type="match status" value="1"/>
</dbReference>
<dbReference type="GO" id="GO:0090589">
    <property type="term" value="F:protein-phosphocysteine-trehalose phosphotransferase system transporter activity"/>
    <property type="evidence" value="ECO:0007669"/>
    <property type="project" value="TreeGrafter"/>
</dbReference>
<evidence type="ECO:0000259" key="13">
    <source>
        <dbReference type="PROSITE" id="PS51103"/>
    </source>
</evidence>
<dbReference type="Gene3D" id="1.10.1790.10">
    <property type="entry name" value="PRD domain"/>
    <property type="match status" value="1"/>
</dbReference>
<evidence type="ECO:0000313" key="16">
    <source>
        <dbReference type="Proteomes" id="UP001151287"/>
    </source>
</evidence>
<keyword evidence="4" id="KW-0762">Sugar transport</keyword>
<reference evidence="15" key="1">
    <citation type="journal article" date="2022" name="Cell">
        <title>Repeat-based holocentromeres influence genome architecture and karyotype evolution.</title>
        <authorList>
            <person name="Hofstatter P.G."/>
            <person name="Thangavel G."/>
            <person name="Lux T."/>
            <person name="Neumann P."/>
            <person name="Vondrak T."/>
            <person name="Novak P."/>
            <person name="Zhang M."/>
            <person name="Costa L."/>
            <person name="Castellani M."/>
            <person name="Scott A."/>
            <person name="Toegelov H."/>
            <person name="Fuchs J."/>
            <person name="Mata-Sucre Y."/>
            <person name="Dias Y."/>
            <person name="Vanzela A.L.L."/>
            <person name="Huettel B."/>
            <person name="Almeida C.C.S."/>
            <person name="Simkova H."/>
            <person name="Souza G."/>
            <person name="Pedrosa-Harand A."/>
            <person name="Macas J."/>
            <person name="Mayer K.F.X."/>
            <person name="Houben A."/>
            <person name="Marques A."/>
        </authorList>
    </citation>
    <scope>NUCLEOTIDE SEQUENCE</scope>
    <source>
        <strain evidence="15">RhyBre1mFocal</strain>
    </source>
</reference>
<dbReference type="InterPro" id="IPR013013">
    <property type="entry name" value="PTS_EIIC_1"/>
</dbReference>
<feature type="transmembrane region" description="Helical" evidence="11">
    <location>
        <begin position="407"/>
        <end position="424"/>
    </location>
</feature>
<feature type="domain" description="PTS EIIC type-1" evidence="13">
    <location>
        <begin position="337"/>
        <end position="690"/>
    </location>
</feature>
<evidence type="ECO:0000256" key="5">
    <source>
        <dbReference type="ARBA" id="ARBA00022679"/>
    </source>
</evidence>
<organism evidence="15 16">
    <name type="scientific">Rhynchospora breviuscula</name>
    <dbReference type="NCBI Taxonomy" id="2022672"/>
    <lineage>
        <taxon>Eukaryota</taxon>
        <taxon>Viridiplantae</taxon>
        <taxon>Streptophyta</taxon>
        <taxon>Embryophyta</taxon>
        <taxon>Tracheophyta</taxon>
        <taxon>Spermatophyta</taxon>
        <taxon>Magnoliopsida</taxon>
        <taxon>Liliopsida</taxon>
        <taxon>Poales</taxon>
        <taxon>Cyperaceae</taxon>
        <taxon>Cyperoideae</taxon>
        <taxon>Rhynchosporeae</taxon>
        <taxon>Rhynchospora</taxon>
    </lineage>
</organism>
<feature type="transmembrane region" description="Helical" evidence="11">
    <location>
        <begin position="346"/>
        <end position="369"/>
    </location>
</feature>
<evidence type="ECO:0000259" key="12">
    <source>
        <dbReference type="PROSITE" id="PS51093"/>
    </source>
</evidence>
<comment type="subcellular location">
    <subcellularLocation>
        <location evidence="1">Cell membrane</location>
        <topology evidence="1">Multi-pass membrane protein</topology>
    </subcellularLocation>
</comment>
<dbReference type="InterPro" id="IPR011055">
    <property type="entry name" value="Dup_hybrid_motif"/>
</dbReference>
<dbReference type="InterPro" id="IPR050558">
    <property type="entry name" value="PTS_Sugar-Specific_Components"/>
</dbReference>
<accession>A0A9P9Z542</accession>
<dbReference type="Proteomes" id="UP001151287">
    <property type="component" value="Unassembled WGS sequence"/>
</dbReference>
<dbReference type="Pfam" id="PF00874">
    <property type="entry name" value="PRD"/>
    <property type="match status" value="1"/>
</dbReference>
<dbReference type="SUPFAM" id="SSF55604">
    <property type="entry name" value="Glucose permease domain IIB"/>
    <property type="match status" value="1"/>
</dbReference>
<keyword evidence="16" id="KW-1185">Reference proteome</keyword>
<dbReference type="InterPro" id="IPR036634">
    <property type="entry name" value="PRD_sf"/>
</dbReference>
<dbReference type="PROSITE" id="PS51372">
    <property type="entry name" value="PRD_2"/>
    <property type="match status" value="1"/>
</dbReference>
<keyword evidence="9 11" id="KW-0472">Membrane</keyword>
<dbReference type="GO" id="GO:0005886">
    <property type="term" value="C:plasma membrane"/>
    <property type="evidence" value="ECO:0007669"/>
    <property type="project" value="UniProtKB-SubCell"/>
</dbReference>
<sequence length="851" mass="91365">MPGAGDVSLPPGGVQRLLNNNVVVSVDADGRERVLMGRGIGFQLKHDGRIDPRRRVLHAVDEAERELGRDLGRRFPLAVIDHVHYVVERLDQGIRIPGTSMPELRILPPRRVTRGRTHGHLDRGIPRARAAARGGRVPDDAPAERDARRAHGTAALLFRRVQHVVRTVETGLGVALDTESPDYARFILHVRFLLQRLVDRTMLASGDSSFFEFAKHRYPRSYGIAEAVKAYVLAATGSALTDEEVLYLIVHVERLATSLGRADTPGGPDAPDESRADAAAIRAVPGVITTAQAGGQYQVVIGNDVPDVYAAIQAQTQLGGEGGGEGPKGNLFNRFITMISAIFTPILWALAGTGLLKAFVAAAVTFGWLDATSTTYVILNALSDALITFLPMALAITAARYFKASEFTSFAIAGALVYPSIVALNGQPDITFFGIPVTMVSYVSSVIPVIVIVWLQSYAERFLLKVLPGAVKRFLTPMIVVAIAVPLVFLAIGPLSSLIGGGLAAAIGWVFQTVPWLGGAIMGGLWQVFVIFGLHWGLVPLFQLELQTTGQMLLLGPVFAAVLAQAAAARRRARALAQQEPPVARRAATLSGFLAGITEPAIYGVNLPLKRPFAFGIVGGALGARSSRWAGSSRRPSSSPSGLALPRAARQRQHGHARHRSRGRDHRAVPPHRHRRVQGPGRRRRPRGSHRRDRHRRAEPGRRHRRRSERGPGCRFADASLGKGVAIRPTSGAVYAPFDGTVVAAFPTGHALGLRGVDGVELLIHVGLDTVKLGGEHFSLKVSSGQQVKAGDLLLEFDGDAIERAGYDLVTPVVVTNGDLYPDVAEVTSGPLSHGESLFRAVSVDSLSATR</sequence>
<keyword evidence="2" id="KW-0813">Transport</keyword>
<evidence type="ECO:0000256" key="7">
    <source>
        <dbReference type="ARBA" id="ARBA00022692"/>
    </source>
</evidence>
<dbReference type="InterPro" id="IPR011608">
    <property type="entry name" value="PRD"/>
</dbReference>
<dbReference type="InterPro" id="IPR036878">
    <property type="entry name" value="Glu_permease_IIB"/>
</dbReference>
<keyword evidence="7 11" id="KW-0812">Transmembrane</keyword>
<evidence type="ECO:0000313" key="15">
    <source>
        <dbReference type="EMBL" id="KAJ1682524.1"/>
    </source>
</evidence>
<dbReference type="Gene3D" id="2.70.70.10">
    <property type="entry name" value="Glucose Permease (Domain IIA)"/>
    <property type="match status" value="1"/>
</dbReference>
<keyword evidence="6" id="KW-0598">Phosphotransferase system</keyword>
<dbReference type="InterPro" id="IPR003352">
    <property type="entry name" value="PTS_EIIC"/>
</dbReference>
<dbReference type="Pfam" id="PF00358">
    <property type="entry name" value="PTS_EIIA_1"/>
    <property type="match status" value="1"/>
</dbReference>
<comment type="caution">
    <text evidence="15">The sequence shown here is derived from an EMBL/GenBank/DDBJ whole genome shotgun (WGS) entry which is preliminary data.</text>
</comment>
<evidence type="ECO:0000256" key="8">
    <source>
        <dbReference type="ARBA" id="ARBA00022989"/>
    </source>
</evidence>